<sequence length="449" mass="48975">MTIAIVGILFLAYLLIATEEFTNVNKAAVAVFACTVGWVLYICFGTDFVMSQHAGDYLLFLGGRPSTSVVVKEFIAGSVFLKYVGRACEVVLFLLATMTTVEILNNNGCFDFISQLLKTRSSQRMLWTLAVVTLLISANLDNLTTSVMMLMVMHKIVLSRRARMVYGSAILLAANCGGALTVIGDPTGLMLWNNGLVTPTDYSLSLALPCLAAWALPTWWIGRVLPDRVETEWVTMPYRGDDTRLSTWQRLVMLIVGIGGLWFIPTFHNITRLSPFLGALCVLSVLWVVNELFNRKLLNMGGLSERRVPPALFYASHQTILFVFGMMLALGVVRETGALADCWNFLQRLGATDWMMGLGAGVASTVLDNFATAASFITLNPSGETNAFYWKLVAYASAVGGNVLVFGSVAGVALIRAERVHVGWYFKQVGWKAAVGALAGFGLLLAMVL</sequence>
<evidence type="ECO:0000259" key="12">
    <source>
        <dbReference type="Pfam" id="PF03600"/>
    </source>
</evidence>
<dbReference type="PANTHER" id="PTHR43269:SF2">
    <property type="entry name" value="SODIUM_PROTON ANTIPORTER 1-RELATED"/>
    <property type="match status" value="1"/>
</dbReference>
<evidence type="ECO:0000256" key="6">
    <source>
        <dbReference type="ARBA" id="ARBA00023053"/>
    </source>
</evidence>
<comment type="subcellular location">
    <subcellularLocation>
        <location evidence="1">Membrane</location>
        <topology evidence="1">Multi-pass membrane protein</topology>
    </subcellularLocation>
</comment>
<feature type="transmembrane region" description="Helical" evidence="11">
    <location>
        <begin position="392"/>
        <end position="417"/>
    </location>
</feature>
<keyword evidence="8 11" id="KW-0472">Membrane</keyword>
<keyword evidence="5 11" id="KW-1133">Transmembrane helix</keyword>
<feature type="transmembrane region" description="Helical" evidence="11">
    <location>
        <begin position="247"/>
        <end position="264"/>
    </location>
</feature>
<keyword evidence="6" id="KW-0915">Sodium</keyword>
<gene>
    <name evidence="13" type="ORF">ACFFK8_05310</name>
</gene>
<keyword evidence="2" id="KW-0813">Transport</keyword>
<dbReference type="Pfam" id="PF03600">
    <property type="entry name" value="CitMHS"/>
    <property type="match status" value="1"/>
</dbReference>
<evidence type="ECO:0000256" key="10">
    <source>
        <dbReference type="ARBA" id="ARBA00025753"/>
    </source>
</evidence>
<feature type="transmembrane region" description="Helical" evidence="11">
    <location>
        <begin position="27"/>
        <end position="44"/>
    </location>
</feature>
<dbReference type="RefSeq" id="WP_027952046.1">
    <property type="nucleotide sequence ID" value="NZ_JADU01000010.1"/>
</dbReference>
<dbReference type="InterPro" id="IPR004680">
    <property type="entry name" value="Cit_transptr-like_dom"/>
</dbReference>
<dbReference type="PANTHER" id="PTHR43269">
    <property type="entry name" value="SODIUM/PROTON ANTIPORTER 1-RELATED"/>
    <property type="match status" value="1"/>
</dbReference>
<keyword evidence="3" id="KW-0050">Antiport</keyword>
<feature type="transmembrane region" description="Helical" evidence="11">
    <location>
        <begin position="164"/>
        <end position="184"/>
    </location>
</feature>
<name>A0ABV5ZKX8_9BACT</name>
<evidence type="ECO:0000256" key="11">
    <source>
        <dbReference type="SAM" id="Phobius"/>
    </source>
</evidence>
<feature type="transmembrane region" description="Helical" evidence="11">
    <location>
        <begin position="311"/>
        <end position="334"/>
    </location>
</feature>
<feature type="transmembrane region" description="Helical" evidence="11">
    <location>
        <begin position="429"/>
        <end position="448"/>
    </location>
</feature>
<keyword evidence="9" id="KW-0739">Sodium transport</keyword>
<evidence type="ECO:0000256" key="2">
    <source>
        <dbReference type="ARBA" id="ARBA00022448"/>
    </source>
</evidence>
<reference evidence="13 14" key="1">
    <citation type="submission" date="2024-09" db="EMBL/GenBank/DDBJ databases">
        <authorList>
            <person name="Sun Q."/>
            <person name="Mori K."/>
        </authorList>
    </citation>
    <scope>NUCLEOTIDE SEQUENCE [LARGE SCALE GENOMIC DNA]</scope>
    <source>
        <strain evidence="13 14">ATCC 51272</strain>
    </source>
</reference>
<feature type="domain" description="Citrate transporter-like" evidence="12">
    <location>
        <begin position="14"/>
        <end position="400"/>
    </location>
</feature>
<comment type="caution">
    <text evidence="13">The sequence shown here is derived from an EMBL/GenBank/DDBJ whole genome shotgun (WGS) entry which is preliminary data.</text>
</comment>
<keyword evidence="14" id="KW-1185">Reference proteome</keyword>
<dbReference type="Proteomes" id="UP001589688">
    <property type="component" value="Unassembled WGS sequence"/>
</dbReference>
<dbReference type="InterPro" id="IPR045016">
    <property type="entry name" value="NhaD-like"/>
</dbReference>
<evidence type="ECO:0000313" key="14">
    <source>
        <dbReference type="Proteomes" id="UP001589688"/>
    </source>
</evidence>
<keyword evidence="4 11" id="KW-0812">Transmembrane</keyword>
<feature type="transmembrane region" description="Helical" evidence="11">
    <location>
        <begin position="125"/>
        <end position="152"/>
    </location>
</feature>
<evidence type="ECO:0000256" key="5">
    <source>
        <dbReference type="ARBA" id="ARBA00022989"/>
    </source>
</evidence>
<dbReference type="EMBL" id="JBHLZF010000001">
    <property type="protein sequence ID" value="MFB9897234.1"/>
    <property type="molecule type" value="Genomic_DNA"/>
</dbReference>
<protein>
    <submittedName>
        <fullName evidence="13">SLC13 family permease</fullName>
    </submittedName>
</protein>
<evidence type="ECO:0000256" key="1">
    <source>
        <dbReference type="ARBA" id="ARBA00004141"/>
    </source>
</evidence>
<evidence type="ECO:0000256" key="7">
    <source>
        <dbReference type="ARBA" id="ARBA00023065"/>
    </source>
</evidence>
<proteinExistence type="inferred from homology"/>
<evidence type="ECO:0000256" key="4">
    <source>
        <dbReference type="ARBA" id="ARBA00022692"/>
    </source>
</evidence>
<evidence type="ECO:0000256" key="3">
    <source>
        <dbReference type="ARBA" id="ARBA00022449"/>
    </source>
</evidence>
<evidence type="ECO:0000256" key="8">
    <source>
        <dbReference type="ARBA" id="ARBA00023136"/>
    </source>
</evidence>
<organism evidence="13 14">
    <name type="scientific">Hallella seregens ATCC 51272</name>
    <dbReference type="NCBI Taxonomy" id="1336250"/>
    <lineage>
        <taxon>Bacteria</taxon>
        <taxon>Pseudomonadati</taxon>
        <taxon>Bacteroidota</taxon>
        <taxon>Bacteroidia</taxon>
        <taxon>Bacteroidales</taxon>
        <taxon>Prevotellaceae</taxon>
        <taxon>Hallella</taxon>
    </lineage>
</organism>
<keyword evidence="7" id="KW-0406">Ion transport</keyword>
<feature type="transmembrane region" description="Helical" evidence="11">
    <location>
        <begin position="204"/>
        <end position="226"/>
    </location>
</feature>
<feature type="transmembrane region" description="Helical" evidence="11">
    <location>
        <begin position="270"/>
        <end position="290"/>
    </location>
</feature>
<accession>A0ABV5ZKX8</accession>
<feature type="transmembrane region" description="Helical" evidence="11">
    <location>
        <begin position="354"/>
        <end position="380"/>
    </location>
</feature>
<comment type="similarity">
    <text evidence="10">Belongs to the NhaD Na(+)/H(+) (TC 2.A.62) antiporter family.</text>
</comment>
<evidence type="ECO:0000256" key="9">
    <source>
        <dbReference type="ARBA" id="ARBA00023201"/>
    </source>
</evidence>
<evidence type="ECO:0000313" key="13">
    <source>
        <dbReference type="EMBL" id="MFB9897234.1"/>
    </source>
</evidence>